<keyword evidence="4" id="KW-0238">DNA-binding</keyword>
<comment type="subcellular location">
    <subcellularLocation>
        <location evidence="1">Nucleus</location>
    </subcellularLocation>
</comment>
<feature type="compositionally biased region" description="Low complexity" evidence="7">
    <location>
        <begin position="74"/>
        <end position="83"/>
    </location>
</feature>
<evidence type="ECO:0000256" key="7">
    <source>
        <dbReference type="SAM" id="MobiDB-lite"/>
    </source>
</evidence>
<dbReference type="PANTHER" id="PTHR31072:SF226">
    <property type="entry name" value="TRANSCRIPTION FACTOR TCP18"/>
    <property type="match status" value="1"/>
</dbReference>
<dbReference type="InterPro" id="IPR005333">
    <property type="entry name" value="Transcription_factor_TCP"/>
</dbReference>
<organism evidence="10 11">
    <name type="scientific">Cuscuta campestris</name>
    <dbReference type="NCBI Taxonomy" id="132261"/>
    <lineage>
        <taxon>Eukaryota</taxon>
        <taxon>Viridiplantae</taxon>
        <taxon>Streptophyta</taxon>
        <taxon>Embryophyta</taxon>
        <taxon>Tracheophyta</taxon>
        <taxon>Spermatophyta</taxon>
        <taxon>Magnoliopsida</taxon>
        <taxon>eudicotyledons</taxon>
        <taxon>Gunneridae</taxon>
        <taxon>Pentapetalae</taxon>
        <taxon>asterids</taxon>
        <taxon>lamiids</taxon>
        <taxon>Solanales</taxon>
        <taxon>Convolvulaceae</taxon>
        <taxon>Cuscuteae</taxon>
        <taxon>Cuscuta</taxon>
        <taxon>Cuscuta subgen. Grammica</taxon>
        <taxon>Cuscuta sect. Cleistogrammica</taxon>
    </lineage>
</organism>
<keyword evidence="11" id="KW-1185">Reference proteome</keyword>
<evidence type="ECO:0000256" key="3">
    <source>
        <dbReference type="ARBA" id="ARBA00023015"/>
    </source>
</evidence>
<evidence type="ECO:0000313" key="10">
    <source>
        <dbReference type="EMBL" id="VFQ78885.1"/>
    </source>
</evidence>
<dbReference type="GO" id="GO:2000032">
    <property type="term" value="P:regulation of secondary shoot formation"/>
    <property type="evidence" value="ECO:0007669"/>
    <property type="project" value="TreeGrafter"/>
</dbReference>
<dbReference type="InterPro" id="IPR017887">
    <property type="entry name" value="TF_TCP_subgr"/>
</dbReference>
<evidence type="ECO:0000256" key="6">
    <source>
        <dbReference type="ARBA" id="ARBA00023242"/>
    </source>
</evidence>
<keyword evidence="2" id="KW-0217">Developmental protein</keyword>
<evidence type="ECO:0000259" key="9">
    <source>
        <dbReference type="PROSITE" id="PS51370"/>
    </source>
</evidence>
<dbReference type="GO" id="GO:0005634">
    <property type="term" value="C:nucleus"/>
    <property type="evidence" value="ECO:0007669"/>
    <property type="project" value="UniProtKB-SubCell"/>
</dbReference>
<dbReference type="AlphaFoldDB" id="A0A484LR94"/>
<dbReference type="InterPro" id="IPR017888">
    <property type="entry name" value="CYC/TB1_R_domain"/>
</dbReference>
<dbReference type="PANTHER" id="PTHR31072">
    <property type="entry name" value="TRANSCRIPTION FACTOR TCP4-RELATED"/>
    <property type="match status" value="1"/>
</dbReference>
<sequence>MYPFIYNAPSLPSSMQYLCEEDEDLLLQQISIYGLLLQQQQQQQQNHQHQHHQQQHAFTEEENLLGAVVAEAEAANNKNNSNNDNDDNFGVDEGTMKKKNKKCCGKKDRHSKIHTAQGPRDRRMRLSLDVARKFFDLQDTLGFDKASKTVDWLLNKSRFAIDELANTNANASSNTTSECEGNSGVVDQEFFDPFMGMEGGKPLSVPITDGNRTGDRKGKGGRTRVSAAFGPLSNKESRNKARERARERTKMKNLLTSEPAAAMQPRFPEAAEAAASDHSMPPPEEHNNWSLSSIFQYHQNPPTRHHQQQFADLSYSRNYWEGYNNGNL</sequence>
<dbReference type="GO" id="GO:0043565">
    <property type="term" value="F:sequence-specific DNA binding"/>
    <property type="evidence" value="ECO:0007669"/>
    <property type="project" value="TreeGrafter"/>
</dbReference>
<feature type="compositionally biased region" description="Basic and acidic residues" evidence="7">
    <location>
        <begin position="235"/>
        <end position="250"/>
    </location>
</feature>
<feature type="domain" description="TCP" evidence="8">
    <location>
        <begin position="106"/>
        <end position="164"/>
    </location>
</feature>
<accession>A0A484LR94</accession>
<keyword evidence="6" id="KW-0539">Nucleus</keyword>
<evidence type="ECO:0000256" key="4">
    <source>
        <dbReference type="ARBA" id="ARBA00023125"/>
    </source>
</evidence>
<evidence type="ECO:0000259" key="8">
    <source>
        <dbReference type="PROSITE" id="PS51369"/>
    </source>
</evidence>
<dbReference type="Pfam" id="PF03634">
    <property type="entry name" value="TCP"/>
    <property type="match status" value="1"/>
</dbReference>
<feature type="region of interest" description="Disordered" evidence="7">
    <location>
        <begin position="74"/>
        <end position="120"/>
    </location>
</feature>
<proteinExistence type="predicted"/>
<evidence type="ECO:0000256" key="5">
    <source>
        <dbReference type="ARBA" id="ARBA00023163"/>
    </source>
</evidence>
<feature type="domain" description="R" evidence="9">
    <location>
        <begin position="235"/>
        <end position="252"/>
    </location>
</feature>
<keyword evidence="5" id="KW-0804">Transcription</keyword>
<evidence type="ECO:0000256" key="2">
    <source>
        <dbReference type="ARBA" id="ARBA00022473"/>
    </source>
</evidence>
<gene>
    <name evidence="10" type="ORF">CCAM_LOCUS20661</name>
</gene>
<dbReference type="GO" id="GO:0003700">
    <property type="term" value="F:DNA-binding transcription factor activity"/>
    <property type="evidence" value="ECO:0007669"/>
    <property type="project" value="InterPro"/>
</dbReference>
<evidence type="ECO:0000256" key="1">
    <source>
        <dbReference type="ARBA" id="ARBA00004123"/>
    </source>
</evidence>
<feature type="region of interest" description="Disordered" evidence="7">
    <location>
        <begin position="195"/>
        <end position="288"/>
    </location>
</feature>
<dbReference type="PROSITE" id="PS51370">
    <property type="entry name" value="R"/>
    <property type="match status" value="1"/>
</dbReference>
<dbReference type="PROSITE" id="PS51369">
    <property type="entry name" value="TCP"/>
    <property type="match status" value="1"/>
</dbReference>
<keyword evidence="3" id="KW-0805">Transcription regulation</keyword>
<dbReference type="EMBL" id="OOIL02001869">
    <property type="protein sequence ID" value="VFQ78885.1"/>
    <property type="molecule type" value="Genomic_DNA"/>
</dbReference>
<feature type="compositionally biased region" description="Basic residues" evidence="7">
    <location>
        <begin position="97"/>
        <end position="113"/>
    </location>
</feature>
<evidence type="ECO:0000313" key="11">
    <source>
        <dbReference type="Proteomes" id="UP000595140"/>
    </source>
</evidence>
<name>A0A484LR94_9ASTE</name>
<reference evidence="10 11" key="1">
    <citation type="submission" date="2018-04" db="EMBL/GenBank/DDBJ databases">
        <authorList>
            <person name="Vogel A."/>
        </authorList>
    </citation>
    <scope>NUCLEOTIDE SEQUENCE [LARGE SCALE GENOMIC DNA]</scope>
</reference>
<dbReference type="Proteomes" id="UP000595140">
    <property type="component" value="Unassembled WGS sequence"/>
</dbReference>
<evidence type="ECO:0008006" key="12">
    <source>
        <dbReference type="Google" id="ProtNLM"/>
    </source>
</evidence>
<protein>
    <recommendedName>
        <fullName evidence="12">TCP domain-containing protein</fullName>
    </recommendedName>
</protein>
<dbReference type="OrthoDB" id="1896834at2759"/>